<keyword evidence="3" id="KW-1185">Reference proteome</keyword>
<accession>A0A3M9MGW0</accession>
<protein>
    <submittedName>
        <fullName evidence="2">Uncharacterized protein</fullName>
    </submittedName>
</protein>
<dbReference type="EMBL" id="RJJQ01000002">
    <property type="protein sequence ID" value="RNI24761.1"/>
    <property type="molecule type" value="Genomic_DNA"/>
</dbReference>
<proteinExistence type="predicted"/>
<reference evidence="2 3" key="1">
    <citation type="submission" date="2018-11" db="EMBL/GenBank/DDBJ databases">
        <title>Draft genome of Simplicispira Flexivirga sp. BO-16.</title>
        <authorList>
            <person name="Im W.T."/>
        </authorList>
    </citation>
    <scope>NUCLEOTIDE SEQUENCE [LARGE SCALE GENOMIC DNA]</scope>
    <source>
        <strain evidence="2 3">BO-16</strain>
    </source>
</reference>
<feature type="region of interest" description="Disordered" evidence="1">
    <location>
        <begin position="1"/>
        <end position="65"/>
    </location>
</feature>
<feature type="compositionally biased region" description="Basic and acidic residues" evidence="1">
    <location>
        <begin position="12"/>
        <end position="24"/>
    </location>
</feature>
<dbReference type="Proteomes" id="UP000271678">
    <property type="component" value="Unassembled WGS sequence"/>
</dbReference>
<evidence type="ECO:0000256" key="1">
    <source>
        <dbReference type="SAM" id="MobiDB-lite"/>
    </source>
</evidence>
<dbReference type="OrthoDB" id="9781972at2"/>
<dbReference type="RefSeq" id="WP_123270052.1">
    <property type="nucleotide sequence ID" value="NZ_RJJQ01000002.1"/>
</dbReference>
<evidence type="ECO:0000313" key="3">
    <source>
        <dbReference type="Proteomes" id="UP000271678"/>
    </source>
</evidence>
<dbReference type="AlphaFoldDB" id="A0A3M9MGW0"/>
<comment type="caution">
    <text evidence="2">The sequence shown here is derived from an EMBL/GenBank/DDBJ whole genome shotgun (WGS) entry which is preliminary data.</text>
</comment>
<name>A0A3M9MGW0_9MICO</name>
<organism evidence="2 3">
    <name type="scientific">Flexivirga caeni</name>
    <dbReference type="NCBI Taxonomy" id="2294115"/>
    <lineage>
        <taxon>Bacteria</taxon>
        <taxon>Bacillati</taxon>
        <taxon>Actinomycetota</taxon>
        <taxon>Actinomycetes</taxon>
        <taxon>Micrococcales</taxon>
        <taxon>Dermacoccaceae</taxon>
        <taxon>Flexivirga</taxon>
    </lineage>
</organism>
<sequence length="65" mass="7328">MSTMRDLTIPDPDERGRLNNDFHQRGTGTGFYDDNGVPAPWPHDIDQWHPVTGDPPSLEPGQQPF</sequence>
<gene>
    <name evidence="2" type="ORF">EFY87_03460</name>
</gene>
<evidence type="ECO:0000313" key="2">
    <source>
        <dbReference type="EMBL" id="RNI24761.1"/>
    </source>
</evidence>